<dbReference type="AlphaFoldDB" id="A0A1F8A5T5"/>
<comment type="cofactor">
    <cofactor evidence="5">
        <name>Fe(2+)</name>
        <dbReference type="ChEBI" id="CHEBI:29033"/>
    </cofactor>
    <text evidence="5">Binds 1 Fe(2+) ion per subunit.</text>
</comment>
<dbReference type="PANTHER" id="PTHR10543:SF24">
    <property type="entry name" value="CAROTENOID ISOMEROOXYGENASE"/>
    <property type="match status" value="1"/>
</dbReference>
<sequence length="554" mass="61431">MAITTSITESQVHFNNWPNDRGFDANYEERSPIELSVTGRIPSYAAGVLYRTGPGKYKVDRENGETFQVSHWFDGFSETHRFQLLAPDTAHSSLRVFYNSRFSTDFLIEEARKTGCLGKISFGQKRDPCKTVYQKAQSEFNPDPSSANVGVTLSVNMPGLDKSMNENQQSSGRWTGYSGIKTLYAKTDSASYKRLNPETLEPVGLASQKDLHPDLDGLLSASHARSDPITGDVYNFNLAFGKSSTYQVFHVSASTGKTTILATFEGTPAYLHSLFLSKDYVILCVWNSHVNPTMLEKGSFMEAIQPFDASQPTKWYVVDRTQGQGLVATYESPPFFCFHTVNAWQEPSVGGNGVDIVAELVRFDNTDVLHALYYEKLVSSSVEAKAHVQLKQDTSRSDFARFRLSNIPASPITEVKTAAAEWMSCKAFSPELPTMNPKLVTQKHRYTYAITDCGESTFFDGIIKFDSETMETLLWNDHAQSPGEPIFIPRPDGLEEDDGVLLSVVLDGYSGKSYLLCLDAHTLKELGRAHVNGPVGFGFHGQHIPLKGAPTGDY</sequence>
<proteinExistence type="inferred from homology"/>
<dbReference type="Pfam" id="PF03055">
    <property type="entry name" value="RPE65"/>
    <property type="match status" value="1"/>
</dbReference>
<feature type="binding site" evidence="5">
    <location>
        <position position="339"/>
    </location>
    <ligand>
        <name>Fe cation</name>
        <dbReference type="ChEBI" id="CHEBI:24875"/>
        <note>catalytic</note>
    </ligand>
</feature>
<dbReference type="STRING" id="109264.A0A1F8A5T5"/>
<comment type="similarity">
    <text evidence="1">Belongs to the carotenoid oxygenase family.</text>
</comment>
<gene>
    <name evidence="6" type="ORF">ABOM_003651</name>
</gene>
<dbReference type="Proteomes" id="UP000179179">
    <property type="component" value="Unassembled WGS sequence"/>
</dbReference>
<feature type="binding site" evidence="5">
    <location>
        <position position="540"/>
    </location>
    <ligand>
        <name>Fe cation</name>
        <dbReference type="ChEBI" id="CHEBI:24875"/>
        <note>catalytic</note>
    </ligand>
</feature>
<dbReference type="GO" id="GO:0046872">
    <property type="term" value="F:metal ion binding"/>
    <property type="evidence" value="ECO:0007669"/>
    <property type="project" value="UniProtKB-KW"/>
</dbReference>
<protein>
    <submittedName>
        <fullName evidence="6">Dioxygenase</fullName>
    </submittedName>
</protein>
<dbReference type="PANTHER" id="PTHR10543">
    <property type="entry name" value="BETA-CAROTENE DIOXYGENASE"/>
    <property type="match status" value="1"/>
</dbReference>
<evidence type="ECO:0000256" key="4">
    <source>
        <dbReference type="ARBA" id="ARBA00023004"/>
    </source>
</evidence>
<dbReference type="InterPro" id="IPR004294">
    <property type="entry name" value="Carotenoid_Oase"/>
</dbReference>
<dbReference type="GO" id="GO:0010436">
    <property type="term" value="F:carotenoid dioxygenase activity"/>
    <property type="evidence" value="ECO:0007669"/>
    <property type="project" value="TreeGrafter"/>
</dbReference>
<keyword evidence="7" id="KW-1185">Reference proteome</keyword>
<name>A0A1F8A5T5_9EURO</name>
<comment type="caution">
    <text evidence="6">The sequence shown here is derived from an EMBL/GenBank/DDBJ whole genome shotgun (WGS) entry which is preliminary data.</text>
</comment>
<evidence type="ECO:0000256" key="2">
    <source>
        <dbReference type="ARBA" id="ARBA00022723"/>
    </source>
</evidence>
<reference evidence="6 7" key="1">
    <citation type="journal article" date="2016" name="Genome Biol. Evol.">
        <title>Draft genome sequence of an aflatoxigenic Aspergillus species, A. bombycis.</title>
        <authorList>
            <person name="Moore G.G."/>
            <person name="Mack B.M."/>
            <person name="Beltz S.B."/>
            <person name="Gilbert M.K."/>
        </authorList>
    </citation>
    <scope>NUCLEOTIDE SEQUENCE [LARGE SCALE GENOMIC DNA]</scope>
    <source>
        <strain evidence="7">NRRL 26010</strain>
    </source>
</reference>
<evidence type="ECO:0000256" key="5">
    <source>
        <dbReference type="PIRSR" id="PIRSR604294-1"/>
    </source>
</evidence>
<evidence type="ECO:0000313" key="7">
    <source>
        <dbReference type="Proteomes" id="UP000179179"/>
    </source>
</evidence>
<evidence type="ECO:0000256" key="1">
    <source>
        <dbReference type="ARBA" id="ARBA00006787"/>
    </source>
</evidence>
<accession>A0A1F8A5T5</accession>
<evidence type="ECO:0000313" key="6">
    <source>
        <dbReference type="EMBL" id="OGM47057.1"/>
    </source>
</evidence>
<dbReference type="OrthoDB" id="407010at2759"/>
<dbReference type="EMBL" id="LYCR01000026">
    <property type="protein sequence ID" value="OGM47057.1"/>
    <property type="molecule type" value="Genomic_DNA"/>
</dbReference>
<keyword evidence="4 5" id="KW-0408">Iron</keyword>
<dbReference type="GeneID" id="34447041"/>
<feature type="binding site" evidence="5">
    <location>
        <position position="272"/>
    </location>
    <ligand>
        <name>Fe cation</name>
        <dbReference type="ChEBI" id="CHEBI:24875"/>
        <note>catalytic</note>
    </ligand>
</feature>
<evidence type="ECO:0000256" key="3">
    <source>
        <dbReference type="ARBA" id="ARBA00023002"/>
    </source>
</evidence>
<keyword evidence="2 5" id="KW-0479">Metal-binding</keyword>
<keyword evidence="6" id="KW-0223">Dioxygenase</keyword>
<dbReference type="GO" id="GO:0016121">
    <property type="term" value="P:carotene catabolic process"/>
    <property type="evidence" value="ECO:0007669"/>
    <property type="project" value="TreeGrafter"/>
</dbReference>
<keyword evidence="3" id="KW-0560">Oxidoreductase</keyword>
<dbReference type="RefSeq" id="XP_022390774.1">
    <property type="nucleotide sequence ID" value="XM_022530781.1"/>
</dbReference>
<organism evidence="6 7">
    <name type="scientific">Aspergillus bombycis</name>
    <dbReference type="NCBI Taxonomy" id="109264"/>
    <lineage>
        <taxon>Eukaryota</taxon>
        <taxon>Fungi</taxon>
        <taxon>Dikarya</taxon>
        <taxon>Ascomycota</taxon>
        <taxon>Pezizomycotina</taxon>
        <taxon>Eurotiomycetes</taxon>
        <taxon>Eurotiomycetidae</taxon>
        <taxon>Eurotiales</taxon>
        <taxon>Aspergillaceae</taxon>
        <taxon>Aspergillus</taxon>
    </lineage>
</organism>
<feature type="binding site" evidence="5">
    <location>
        <position position="223"/>
    </location>
    <ligand>
        <name>Fe cation</name>
        <dbReference type="ChEBI" id="CHEBI:24875"/>
        <note>catalytic</note>
    </ligand>
</feature>